<dbReference type="GO" id="GO:0006879">
    <property type="term" value="P:intracellular iron ion homeostasis"/>
    <property type="evidence" value="ECO:0007669"/>
    <property type="project" value="TreeGrafter"/>
</dbReference>
<gene>
    <name evidence="2" type="ORF">PCL_03536</name>
</gene>
<dbReference type="PANTHER" id="PTHR28088:SF5">
    <property type="entry name" value="TRANSCRIPTIONAL ACTIVATOR HAA1-RELATED"/>
    <property type="match status" value="1"/>
</dbReference>
<name>A0A2U3EPC6_PURLI</name>
<feature type="region of interest" description="Disordered" evidence="1">
    <location>
        <begin position="152"/>
        <end position="172"/>
    </location>
</feature>
<dbReference type="Proteomes" id="UP000245956">
    <property type="component" value="Unassembled WGS sequence"/>
</dbReference>
<accession>A0A2U3EPC6</accession>
<sequence length="1026" mass="108742">MGNGDPPIQTILVDMPGATAPSTAIRHAAVEAGEELDCAGRSGLAPCWPTPTAPTSPTCSKAPVFLTLPPSKGALGRLWIQTSQQLPTSGARMAQRGASSPVVAGQLSGACLDLLVPPDGPNMAVFPANVTNLEAGASHVLPIRRQGVIRGAPAQLSGGQDRRASLSPGGGPEKTVATLGFTALWLLPRAESGLTVGPCGLRNSSSRASLDDDGEPQDPSRLRPLTTQGQPGELLGRHHLQDPALARRVLLPPEPVPPPATTVWSKSVLRVDDTRAALSTRLFPTIRPGRSEARWPKAERAKPACGLVGVSRRDRKPARPAASAADSRPPPLTPPAPRGALLESSSSSALLAAFPFSQIPDEEEPQVPERNARSAPPAPTHVPSPPARTPPTHRQSIQLLAPAAAHAHRRPAPPKTFFIVTCLPGLPVSRPPSEPADKPEYLYLQETDSNVPPVLATLTDPSPPSSLSHGFHFHSASTYVPAAAAPPSPPQPGDKESGPWPSHLCWPSPSLCFRPAPTSETLQANAGPSLARATDSADCHHQDIVAAPTLDFNLANTPALEPSLWPHTQTSFSLVRPHNCRLAPRPSAAAGRVRRRMLRPPTSRLPRLCSRPQARQSLTICSSTPTDRPLQHINKKGRPVSQCQHCRTMRKSRSAHVKCDCGEKTTKCAHLQQPLEGHKETCCCNHGGRCTCSLKKEPGLDTVPESDSDHDPQSIPGVPKPKVAARRRRANTVHSDAGLAFDQHGHHKPAAKHNRAAQKCGPYQLNRVNSATSASSLGASAENMLYQPGEGQPLGGRSRAAVASREQRRVKSETASPLMSGSSFPQLNALPPLDLSRIDYPSYVGSNSFEMFSSGLPSEQEGPMYSAGLSAASVDWSHYDLGEAKGDFAPSSYSQAGAQSFNGLFDFGSGSEQLPRLANTTSTSGEVSEVEDFMGNGDGDLDGFAAGGNSFLRQGNVVGTSTDLSSIDYDSFYNKNSESTNMGVGPISMVEEDAAFWVPNYNDSITAMDESPDALTASSMGTFWEL</sequence>
<dbReference type="PANTHER" id="PTHR28088">
    <property type="entry name" value="TRANSCRIPTIONAL ACTIVATOR HAA1-RELATED"/>
    <property type="match status" value="1"/>
</dbReference>
<dbReference type="GO" id="GO:0005507">
    <property type="term" value="F:copper ion binding"/>
    <property type="evidence" value="ECO:0007669"/>
    <property type="project" value="TreeGrafter"/>
</dbReference>
<feature type="region of interest" description="Disordered" evidence="1">
    <location>
        <begin position="701"/>
        <end position="725"/>
    </location>
</feature>
<organism evidence="2 3">
    <name type="scientific">Purpureocillium lilacinum</name>
    <name type="common">Paecilomyces lilacinus</name>
    <dbReference type="NCBI Taxonomy" id="33203"/>
    <lineage>
        <taxon>Eukaryota</taxon>
        <taxon>Fungi</taxon>
        <taxon>Dikarya</taxon>
        <taxon>Ascomycota</taxon>
        <taxon>Pezizomycotina</taxon>
        <taxon>Sordariomycetes</taxon>
        <taxon>Hypocreomycetidae</taxon>
        <taxon>Hypocreales</taxon>
        <taxon>Ophiocordycipitaceae</taxon>
        <taxon>Purpureocillium</taxon>
    </lineage>
</organism>
<feature type="compositionally biased region" description="Pro residues" evidence="1">
    <location>
        <begin position="376"/>
        <end position="389"/>
    </location>
</feature>
<dbReference type="GO" id="GO:0006878">
    <property type="term" value="P:intracellular copper ion homeostasis"/>
    <property type="evidence" value="ECO:0007669"/>
    <property type="project" value="TreeGrafter"/>
</dbReference>
<dbReference type="GO" id="GO:0045944">
    <property type="term" value="P:positive regulation of transcription by RNA polymerase II"/>
    <property type="evidence" value="ECO:0007669"/>
    <property type="project" value="TreeGrafter"/>
</dbReference>
<evidence type="ECO:0000313" key="2">
    <source>
        <dbReference type="EMBL" id="PWI76342.1"/>
    </source>
</evidence>
<protein>
    <submittedName>
        <fullName evidence="2">Copper fist DNA binding domain protein</fullName>
    </submittedName>
</protein>
<feature type="region of interest" description="Disordered" evidence="1">
    <location>
        <begin position="359"/>
        <end position="393"/>
    </location>
</feature>
<feature type="compositionally biased region" description="Pro residues" evidence="1">
    <location>
        <begin position="328"/>
        <end position="337"/>
    </location>
</feature>
<reference evidence="2 3" key="1">
    <citation type="journal article" date="2016" name="Front. Microbiol.">
        <title>Genome and transcriptome sequences reveal the specific parasitism of the nematophagous Purpureocillium lilacinum 36-1.</title>
        <authorList>
            <person name="Xie J."/>
            <person name="Li S."/>
            <person name="Mo C."/>
            <person name="Xiao X."/>
            <person name="Peng D."/>
            <person name="Wang G."/>
            <person name="Xiao Y."/>
        </authorList>
    </citation>
    <scope>NUCLEOTIDE SEQUENCE [LARGE SCALE GENOMIC DNA]</scope>
    <source>
        <strain evidence="2 3">36-1</strain>
    </source>
</reference>
<dbReference type="GO" id="GO:0000978">
    <property type="term" value="F:RNA polymerase II cis-regulatory region sequence-specific DNA binding"/>
    <property type="evidence" value="ECO:0007669"/>
    <property type="project" value="TreeGrafter"/>
</dbReference>
<dbReference type="GO" id="GO:0000981">
    <property type="term" value="F:DNA-binding transcription factor activity, RNA polymerase II-specific"/>
    <property type="evidence" value="ECO:0007669"/>
    <property type="project" value="TreeGrafter"/>
</dbReference>
<comment type="caution">
    <text evidence="2">The sequence shown here is derived from an EMBL/GenBank/DDBJ whole genome shotgun (WGS) entry which is preliminary data.</text>
</comment>
<dbReference type="GO" id="GO:0005634">
    <property type="term" value="C:nucleus"/>
    <property type="evidence" value="ECO:0007669"/>
    <property type="project" value="TreeGrafter"/>
</dbReference>
<feature type="region of interest" description="Disordered" evidence="1">
    <location>
        <begin position="293"/>
        <end position="344"/>
    </location>
</feature>
<dbReference type="EMBL" id="LCWV01000001">
    <property type="protein sequence ID" value="PWI76342.1"/>
    <property type="molecule type" value="Genomic_DNA"/>
</dbReference>
<feature type="region of interest" description="Disordered" evidence="1">
    <location>
        <begin position="196"/>
        <end position="235"/>
    </location>
</feature>
<evidence type="ECO:0000313" key="3">
    <source>
        <dbReference type="Proteomes" id="UP000245956"/>
    </source>
</evidence>
<proteinExistence type="predicted"/>
<feature type="compositionally biased region" description="Basic and acidic residues" evidence="1">
    <location>
        <begin position="293"/>
        <end position="302"/>
    </location>
</feature>
<dbReference type="InterPro" id="IPR051763">
    <property type="entry name" value="Copper_Homeo_Regul"/>
</dbReference>
<evidence type="ECO:0000256" key="1">
    <source>
        <dbReference type="SAM" id="MobiDB-lite"/>
    </source>
</evidence>
<dbReference type="AlphaFoldDB" id="A0A2U3EPC6"/>